<dbReference type="GO" id="GO:0006508">
    <property type="term" value="P:proteolysis"/>
    <property type="evidence" value="ECO:0007669"/>
    <property type="project" value="UniProtKB-KW"/>
</dbReference>
<dbReference type="Pfam" id="PF00353">
    <property type="entry name" value="HemolysinCabind"/>
    <property type="match status" value="6"/>
</dbReference>
<sequence length="735" mass="74367">MAITSFFRNTTFISIPDGGASNPYPSIINVSGTSGSLTKLTVTLTNLNHLWTNDLDVLLVSPTGAKSILMSDVGRDSTSLTNVTLTFDATATSNLSGSDAISSGTYRPTNFDFDFDFDGFDDPDFFDFPAPERPYNTDFSVFNGTNPNGEWRLYIVDDVDFDSGNVAGGWSLSITTDPGDDSNNNLQGTIVDDMITGLGGNDTLTGGAGNDTLVGGAGVDSLVGGAGDDVYIVDSAADIITENANDGVDTINTIVSYILGDALNVENLTLLDGATNGTGNAANNVITGNSAANILNGGAGNDTLVGGAGNDTLDGGAGVDSLVGGAGDDVYIVDNTYEIITENANDGADTIKTSVTYILRDALNVENLTLLDGAINGTGNAANNVITGNSAANILNGGAGNDTLIGGAGNDTYYVDNTADIITEVDNGGNDSVLTDANYALSESVENLTLQGTATINGTGNAANNIITGNSAANTLTGNAGNDTLNGGAGNDTLNGGAGNDTLNGGTGIDSLIGGAGNDIYHVDNTADIITEVDNGGNDSVLTNANYALSEFVENLTLQGTATINGTGNAANNFITGNSAANTLTGNAGNDTLNGGAGNDILTGGVGKDALTGGLGVDRFDYRTLADSVFSNFDVITDFNATTGNDLLVVSTVTSFYDAGAVAIFSTSEIAKNLPATVFTANSAAQFTLGTGANIRTFVAINDATAGFNATTDAIIEVRGLTSPLGLNNFTTALV</sequence>
<evidence type="ECO:0000256" key="4">
    <source>
        <dbReference type="ARBA" id="ARBA00022801"/>
    </source>
</evidence>
<reference evidence="7" key="1">
    <citation type="submission" date="2019-02" db="EMBL/GenBank/DDBJ databases">
        <title>Draft genome sequence of Dolichospermum planctonicum NIES-80.</title>
        <authorList>
            <person name="Yamaguchi H."/>
            <person name="Suzuki S."/>
            <person name="Kawachi M."/>
        </authorList>
    </citation>
    <scope>NUCLEOTIDE SEQUENCE [LARGE SCALE GENOMIC DNA]</scope>
    <source>
        <strain evidence="7">NIES-80</strain>
    </source>
</reference>
<dbReference type="PANTHER" id="PTHR38340:SF1">
    <property type="entry name" value="S-LAYER PROTEIN"/>
    <property type="match status" value="1"/>
</dbReference>
<protein>
    <submittedName>
        <fullName evidence="6">Hemolysin-type calcium-binding region</fullName>
    </submittedName>
</protein>
<dbReference type="GO" id="GO:0004252">
    <property type="term" value="F:serine-type endopeptidase activity"/>
    <property type="evidence" value="ECO:0007669"/>
    <property type="project" value="InterPro"/>
</dbReference>
<evidence type="ECO:0000256" key="2">
    <source>
        <dbReference type="ARBA" id="ARBA00022525"/>
    </source>
</evidence>
<dbReference type="RefSeq" id="WP_137906840.1">
    <property type="nucleotide sequence ID" value="NZ_BJCF01000005.1"/>
</dbReference>
<name>A0A480A827_9CYAN</name>
<evidence type="ECO:0000313" key="7">
    <source>
        <dbReference type="Proteomes" id="UP000299367"/>
    </source>
</evidence>
<accession>A0A480A827</accession>
<dbReference type="InterPro" id="IPR001343">
    <property type="entry name" value="Hemolysn_Ca-bd"/>
</dbReference>
<evidence type="ECO:0000313" key="6">
    <source>
        <dbReference type="EMBL" id="GCL41077.1"/>
    </source>
</evidence>
<dbReference type="AlphaFoldDB" id="A0A480A827"/>
<comment type="subcellular location">
    <subcellularLocation>
        <location evidence="1">Secreted</location>
    </subcellularLocation>
</comment>
<dbReference type="PROSITE" id="PS51829">
    <property type="entry name" value="P_HOMO_B"/>
    <property type="match status" value="1"/>
</dbReference>
<dbReference type="Proteomes" id="UP000299367">
    <property type="component" value="Unassembled WGS sequence"/>
</dbReference>
<dbReference type="PANTHER" id="PTHR38340">
    <property type="entry name" value="S-LAYER PROTEIN"/>
    <property type="match status" value="1"/>
</dbReference>
<keyword evidence="3" id="KW-0645">Protease</keyword>
<keyword evidence="4" id="KW-0378">Hydrolase</keyword>
<evidence type="ECO:0000256" key="3">
    <source>
        <dbReference type="ARBA" id="ARBA00022670"/>
    </source>
</evidence>
<organism evidence="6 7">
    <name type="scientific">Dolichospermum planctonicum</name>
    <dbReference type="NCBI Taxonomy" id="136072"/>
    <lineage>
        <taxon>Bacteria</taxon>
        <taxon>Bacillati</taxon>
        <taxon>Cyanobacteriota</taxon>
        <taxon>Cyanophyceae</taxon>
        <taxon>Nostocales</taxon>
        <taxon>Aphanizomenonaceae</taxon>
        <taxon>Dolichospermum</taxon>
    </lineage>
</organism>
<dbReference type="SUPFAM" id="SSF49785">
    <property type="entry name" value="Galactose-binding domain-like"/>
    <property type="match status" value="1"/>
</dbReference>
<dbReference type="NCBIfam" id="NF041519">
    <property type="entry name" value="bluetail"/>
    <property type="match status" value="1"/>
</dbReference>
<comment type="caution">
    <text evidence="6">The sequence shown here is derived from an EMBL/GenBank/DDBJ whole genome shotgun (WGS) entry which is preliminary data.</text>
</comment>
<feature type="domain" description="P/Homo B" evidence="5">
    <location>
        <begin position="1"/>
        <end position="183"/>
    </location>
</feature>
<dbReference type="InterPro" id="IPR048165">
    <property type="entry name" value="Bluetail_dom"/>
</dbReference>
<dbReference type="Gene3D" id="2.60.120.260">
    <property type="entry name" value="Galactose-binding domain-like"/>
    <property type="match status" value="1"/>
</dbReference>
<evidence type="ECO:0000259" key="5">
    <source>
        <dbReference type="PROSITE" id="PS51829"/>
    </source>
</evidence>
<dbReference type="InterPro" id="IPR050557">
    <property type="entry name" value="RTX_toxin/Mannuronan_C5-epim"/>
</dbReference>
<dbReference type="GO" id="GO:0005576">
    <property type="term" value="C:extracellular region"/>
    <property type="evidence" value="ECO:0007669"/>
    <property type="project" value="UniProtKB-SubCell"/>
</dbReference>
<evidence type="ECO:0000256" key="1">
    <source>
        <dbReference type="ARBA" id="ARBA00004613"/>
    </source>
</evidence>
<dbReference type="Gene3D" id="2.150.10.10">
    <property type="entry name" value="Serralysin-like metalloprotease, C-terminal"/>
    <property type="match status" value="3"/>
</dbReference>
<dbReference type="OrthoDB" id="423639at2"/>
<dbReference type="InterPro" id="IPR002884">
    <property type="entry name" value="P_dom"/>
</dbReference>
<dbReference type="Pfam" id="PF01483">
    <property type="entry name" value="P_proprotein"/>
    <property type="match status" value="1"/>
</dbReference>
<dbReference type="InterPro" id="IPR011049">
    <property type="entry name" value="Serralysin-like_metalloprot_C"/>
</dbReference>
<dbReference type="InterPro" id="IPR008979">
    <property type="entry name" value="Galactose-bd-like_sf"/>
</dbReference>
<dbReference type="PROSITE" id="PS00330">
    <property type="entry name" value="HEMOLYSIN_CALCIUM"/>
    <property type="match status" value="7"/>
</dbReference>
<dbReference type="PRINTS" id="PR00313">
    <property type="entry name" value="CABNDNGRPT"/>
</dbReference>
<gene>
    <name evidence="6" type="ORF">NIES80_07710</name>
</gene>
<keyword evidence="2" id="KW-0964">Secreted</keyword>
<dbReference type="EMBL" id="BJCF01000005">
    <property type="protein sequence ID" value="GCL41077.1"/>
    <property type="molecule type" value="Genomic_DNA"/>
</dbReference>
<dbReference type="GO" id="GO:0005509">
    <property type="term" value="F:calcium ion binding"/>
    <property type="evidence" value="ECO:0007669"/>
    <property type="project" value="InterPro"/>
</dbReference>
<proteinExistence type="predicted"/>
<dbReference type="InterPro" id="IPR018511">
    <property type="entry name" value="Hemolysin-typ_Ca-bd_CS"/>
</dbReference>
<dbReference type="SUPFAM" id="SSF51120">
    <property type="entry name" value="beta-Roll"/>
    <property type="match status" value="5"/>
</dbReference>